<dbReference type="InterPro" id="IPR016024">
    <property type="entry name" value="ARM-type_fold"/>
</dbReference>
<dbReference type="Gene3D" id="3.30.30.170">
    <property type="match status" value="1"/>
</dbReference>
<dbReference type="CDD" id="cd11561">
    <property type="entry name" value="W2_eIF5"/>
    <property type="match status" value="1"/>
</dbReference>
<evidence type="ECO:0000256" key="4">
    <source>
        <dbReference type="ARBA" id="ARBA00022741"/>
    </source>
</evidence>
<dbReference type="FunFam" id="3.30.30.170:FF:000002">
    <property type="entry name" value="Eukaryotic translation initiation factor 5"/>
    <property type="match status" value="1"/>
</dbReference>
<dbReference type="Pfam" id="PF02020">
    <property type="entry name" value="W2"/>
    <property type="match status" value="1"/>
</dbReference>
<dbReference type="Gene3D" id="2.20.25.350">
    <property type="match status" value="1"/>
</dbReference>
<organism evidence="9">
    <name type="scientific">Hirondellea gigas</name>
    <dbReference type="NCBI Taxonomy" id="1518452"/>
    <lineage>
        <taxon>Eukaryota</taxon>
        <taxon>Metazoa</taxon>
        <taxon>Ecdysozoa</taxon>
        <taxon>Arthropoda</taxon>
        <taxon>Crustacea</taxon>
        <taxon>Multicrustacea</taxon>
        <taxon>Malacostraca</taxon>
        <taxon>Eumalacostraca</taxon>
        <taxon>Peracarida</taxon>
        <taxon>Amphipoda</taxon>
        <taxon>Amphilochidea</taxon>
        <taxon>Lysianassida</taxon>
        <taxon>Lysianassidira</taxon>
        <taxon>Lysianassoidea</taxon>
        <taxon>Lysianassidae</taxon>
        <taxon>Hirondellea</taxon>
    </lineage>
</organism>
<dbReference type="InterPro" id="IPR002735">
    <property type="entry name" value="Transl_init_fac_IF2/IF5_dom"/>
</dbReference>
<dbReference type="Pfam" id="PF01873">
    <property type="entry name" value="eIF-5_eIF-2B"/>
    <property type="match status" value="1"/>
</dbReference>
<keyword evidence="4" id="KW-0547">Nucleotide-binding</keyword>
<evidence type="ECO:0000256" key="2">
    <source>
        <dbReference type="ARBA" id="ARBA00018059"/>
    </source>
</evidence>
<feature type="domain" description="W2" evidence="8">
    <location>
        <begin position="220"/>
        <end position="385"/>
    </location>
</feature>
<dbReference type="GO" id="GO:0071074">
    <property type="term" value="F:eukaryotic initiation factor eIF2 binding"/>
    <property type="evidence" value="ECO:0007669"/>
    <property type="project" value="TreeGrafter"/>
</dbReference>
<dbReference type="GO" id="GO:0005092">
    <property type="term" value="F:GDP-dissociation inhibitor activity"/>
    <property type="evidence" value="ECO:0007669"/>
    <property type="project" value="TreeGrafter"/>
</dbReference>
<dbReference type="EMBL" id="IACF01000533">
    <property type="protein sequence ID" value="LAB66300.1"/>
    <property type="molecule type" value="mRNA"/>
</dbReference>
<dbReference type="PANTHER" id="PTHR23001">
    <property type="entry name" value="EUKARYOTIC TRANSLATION INITIATION FACTOR"/>
    <property type="match status" value="1"/>
</dbReference>
<feature type="compositionally biased region" description="Basic and acidic residues" evidence="7">
    <location>
        <begin position="398"/>
        <end position="410"/>
    </location>
</feature>
<keyword evidence="6" id="KW-0342">GTP-binding</keyword>
<dbReference type="GO" id="GO:0005829">
    <property type="term" value="C:cytosol"/>
    <property type="evidence" value="ECO:0007669"/>
    <property type="project" value="TreeGrafter"/>
</dbReference>
<accession>A0A2P2HXD8</accession>
<dbReference type="InterPro" id="IPR045196">
    <property type="entry name" value="IF2/IF5"/>
</dbReference>
<evidence type="ECO:0000256" key="3">
    <source>
        <dbReference type="ARBA" id="ARBA00022540"/>
    </source>
</evidence>
<keyword evidence="5" id="KW-0648">Protein biosynthesis</keyword>
<reference evidence="9" key="1">
    <citation type="journal article" date="2018" name="Biosci. Biotechnol. Biochem.">
        <title>Polysaccharide hydrolase of the hadal zone amphipods Hirondellea gigas.</title>
        <authorList>
            <person name="Kobayashi H."/>
            <person name="Nagahama T."/>
            <person name="Arai W."/>
            <person name="Sasagawa Y."/>
            <person name="Umeda M."/>
            <person name="Hayashi T."/>
            <person name="Nikaido I."/>
            <person name="Watanabe H."/>
            <person name="Oguri K."/>
            <person name="Kitazato H."/>
            <person name="Fujioka K."/>
            <person name="Kido Y."/>
            <person name="Takami H."/>
        </authorList>
    </citation>
    <scope>NUCLEOTIDE SEQUENCE</scope>
    <source>
        <tissue evidence="9">Whole body</tissue>
    </source>
</reference>
<dbReference type="Gene3D" id="1.25.40.180">
    <property type="match status" value="1"/>
</dbReference>
<protein>
    <recommendedName>
        <fullName evidence="2">Eukaryotic translation initiation factor 5</fullName>
    </recommendedName>
</protein>
<dbReference type="SMART" id="SM00515">
    <property type="entry name" value="eIF5C"/>
    <property type="match status" value="1"/>
</dbReference>
<dbReference type="PANTHER" id="PTHR23001:SF7">
    <property type="entry name" value="EUKARYOTIC TRANSLATION INITIATION FACTOR 5"/>
    <property type="match status" value="1"/>
</dbReference>
<evidence type="ECO:0000256" key="7">
    <source>
        <dbReference type="SAM" id="MobiDB-lite"/>
    </source>
</evidence>
<dbReference type="SUPFAM" id="SSF75689">
    <property type="entry name" value="Zinc-binding domain of translation initiation factor 2 beta"/>
    <property type="match status" value="1"/>
</dbReference>
<proteinExistence type="evidence at transcript level"/>
<keyword evidence="3 9" id="KW-0396">Initiation factor</keyword>
<dbReference type="FunFam" id="2.20.25.350:FF:000001">
    <property type="entry name" value="Eukaryotic translation initiation factor 5"/>
    <property type="match status" value="1"/>
</dbReference>
<feature type="region of interest" description="Disordered" evidence="7">
    <location>
        <begin position="143"/>
        <end position="187"/>
    </location>
</feature>
<dbReference type="InterPro" id="IPR003307">
    <property type="entry name" value="W2_domain"/>
</dbReference>
<dbReference type="SUPFAM" id="SSF100966">
    <property type="entry name" value="Translation initiation factor 2 beta, aIF2beta, N-terminal domain"/>
    <property type="match status" value="1"/>
</dbReference>
<dbReference type="GO" id="GO:0001732">
    <property type="term" value="P:formation of cytoplasmic translation initiation complex"/>
    <property type="evidence" value="ECO:0007669"/>
    <property type="project" value="TreeGrafter"/>
</dbReference>
<evidence type="ECO:0000256" key="1">
    <source>
        <dbReference type="ARBA" id="ARBA00010397"/>
    </source>
</evidence>
<evidence type="ECO:0000259" key="8">
    <source>
        <dbReference type="PROSITE" id="PS51363"/>
    </source>
</evidence>
<feature type="compositionally biased region" description="Polar residues" evidence="7">
    <location>
        <begin position="165"/>
        <end position="182"/>
    </location>
</feature>
<name>A0A2P2HXD8_9CRUS</name>
<sequence>MSYNVNRNVTDVFYRYKMPKLVAKVEGKGNGIKTVIVNMVDVAKAIGCPPTYPCKFFGCELGAQTQFDFKNERYIVNGSHDAGKLQQLLDVFIKKFILCTECENPETTMYPNEKKGLIKQTCKACGHQIQVDMRHKLTTYILRNPPDVKPEQLGNSKTQKKNRTKNSLQSGSPNGGTNSASDNELDDEDWAVDVSDAAVAERMKDLSAGVKSLTVSNHADRSQSERLELFYDYCKRKRSEGILVPGAEAVVYKDISAEADTLEIRDNKGIMVLVELLFDENCVKQLLQYRILLLLFAHGQPKSQKYLLGAIEKLTEMKKEQLLPKIPLILKALYDNDIVDEEILLEWGKKASKKYVGREMVQEIHKKAQPFLKWLQEAEEEESSEEEESEDDLEIEYDEKARNVTLKEQESAAATPKKLTVAEVATPHVKEEEEDGSDIDIDDL</sequence>
<dbReference type="GO" id="GO:0005525">
    <property type="term" value="F:GTP binding"/>
    <property type="evidence" value="ECO:0007669"/>
    <property type="project" value="UniProtKB-KW"/>
</dbReference>
<dbReference type="PROSITE" id="PS51363">
    <property type="entry name" value="W2"/>
    <property type="match status" value="1"/>
</dbReference>
<dbReference type="InterPro" id="IPR016190">
    <property type="entry name" value="Transl_init_fac_IF2/IF5_Zn-bd"/>
</dbReference>
<feature type="region of interest" description="Disordered" evidence="7">
    <location>
        <begin position="378"/>
        <end position="444"/>
    </location>
</feature>
<dbReference type="GO" id="GO:0003743">
    <property type="term" value="F:translation initiation factor activity"/>
    <property type="evidence" value="ECO:0007669"/>
    <property type="project" value="UniProtKB-KW"/>
</dbReference>
<dbReference type="InterPro" id="IPR016189">
    <property type="entry name" value="Transl_init_fac_IF2/IF5_N"/>
</dbReference>
<evidence type="ECO:0000256" key="6">
    <source>
        <dbReference type="ARBA" id="ARBA00023134"/>
    </source>
</evidence>
<dbReference type="AlphaFoldDB" id="A0A2P2HXD8"/>
<evidence type="ECO:0000313" key="9">
    <source>
        <dbReference type="EMBL" id="LAB66300.1"/>
    </source>
</evidence>
<comment type="similarity">
    <text evidence="1">Belongs to the eIF-2-beta/eIF-5 family.</text>
</comment>
<dbReference type="SUPFAM" id="SSF48371">
    <property type="entry name" value="ARM repeat"/>
    <property type="match status" value="1"/>
</dbReference>
<feature type="compositionally biased region" description="Acidic residues" evidence="7">
    <location>
        <begin position="432"/>
        <end position="444"/>
    </location>
</feature>
<dbReference type="SMART" id="SM00653">
    <property type="entry name" value="eIF2B_5"/>
    <property type="match status" value="1"/>
</dbReference>
<feature type="compositionally biased region" description="Acidic residues" evidence="7">
    <location>
        <begin position="378"/>
        <end position="397"/>
    </location>
</feature>
<evidence type="ECO:0000256" key="5">
    <source>
        <dbReference type="ARBA" id="ARBA00022917"/>
    </source>
</evidence>